<reference evidence="3" key="1">
    <citation type="submission" date="2022-11" db="UniProtKB">
        <authorList>
            <consortium name="WormBaseParasite"/>
        </authorList>
    </citation>
    <scope>IDENTIFICATION</scope>
</reference>
<evidence type="ECO:0000313" key="3">
    <source>
        <dbReference type="WBParaSite" id="PSAMB.scaffold9953size4489.g32893.t1"/>
    </source>
</evidence>
<sequence>MDPCSSTTHCAVEFLGAYQPQSTAFMPVGSHQQQQMPLPPSLTRVEGDGFSDSDTDETRTPTQSDAPGQSQRRKLRRGVSEPSDHFVPGSCSGQSYPQLPLLIYAIILVVRAVGDEQKMGHYRLRGRAGARRPL</sequence>
<evidence type="ECO:0000256" key="1">
    <source>
        <dbReference type="SAM" id="MobiDB-lite"/>
    </source>
</evidence>
<organism evidence="2 3">
    <name type="scientific">Plectus sambesii</name>
    <dbReference type="NCBI Taxonomy" id="2011161"/>
    <lineage>
        <taxon>Eukaryota</taxon>
        <taxon>Metazoa</taxon>
        <taxon>Ecdysozoa</taxon>
        <taxon>Nematoda</taxon>
        <taxon>Chromadorea</taxon>
        <taxon>Plectida</taxon>
        <taxon>Plectina</taxon>
        <taxon>Plectoidea</taxon>
        <taxon>Plectidae</taxon>
        <taxon>Plectus</taxon>
    </lineage>
</organism>
<accession>A0A914XRI8</accession>
<dbReference type="AlphaFoldDB" id="A0A914XRI8"/>
<feature type="compositionally biased region" description="Polar residues" evidence="1">
    <location>
        <begin position="60"/>
        <end position="70"/>
    </location>
</feature>
<keyword evidence="2" id="KW-1185">Reference proteome</keyword>
<name>A0A914XRI8_9BILA</name>
<protein>
    <submittedName>
        <fullName evidence="3">Uncharacterized protein</fullName>
    </submittedName>
</protein>
<dbReference type="Proteomes" id="UP000887566">
    <property type="component" value="Unplaced"/>
</dbReference>
<proteinExistence type="predicted"/>
<feature type="region of interest" description="Disordered" evidence="1">
    <location>
        <begin position="26"/>
        <end position="91"/>
    </location>
</feature>
<dbReference type="WBParaSite" id="PSAMB.scaffold9953size4489.g32893.t1">
    <property type="protein sequence ID" value="PSAMB.scaffold9953size4489.g32893.t1"/>
    <property type="gene ID" value="PSAMB.scaffold9953size4489.g32893"/>
</dbReference>
<feature type="compositionally biased region" description="Polar residues" evidence="1">
    <location>
        <begin position="26"/>
        <end position="36"/>
    </location>
</feature>
<evidence type="ECO:0000313" key="2">
    <source>
        <dbReference type="Proteomes" id="UP000887566"/>
    </source>
</evidence>